<feature type="binding site" evidence="7">
    <location>
        <position position="311"/>
    </location>
    <ligand>
        <name>Mg(2+)</name>
        <dbReference type="ChEBI" id="CHEBI:18420"/>
    </ligand>
</feature>
<feature type="binding site" evidence="7">
    <location>
        <position position="323"/>
    </location>
    <ligand>
        <name>UDP-N-acetyl-alpha-D-glucosamine</name>
        <dbReference type="ChEBI" id="CHEBI:57705"/>
    </ligand>
</feature>
<dbReference type="OrthoDB" id="9810929at2"/>
<evidence type="ECO:0000256" key="5">
    <source>
        <dbReference type="ARBA" id="ARBA00022842"/>
    </source>
</evidence>
<evidence type="ECO:0000256" key="1">
    <source>
        <dbReference type="ARBA" id="ARBA00008449"/>
    </source>
</evidence>
<feature type="binding site" evidence="7">
    <location>
        <position position="160"/>
    </location>
    <ligand>
        <name>1D-myo-inositol 3-phosphate</name>
        <dbReference type="ChEBI" id="CHEBI:58401"/>
    </ligand>
</feature>
<dbReference type="EMBL" id="FMYH01000001">
    <property type="protein sequence ID" value="SDB98225.1"/>
    <property type="molecule type" value="Genomic_DNA"/>
</dbReference>
<feature type="binding site" evidence="7">
    <location>
        <position position="116"/>
    </location>
    <ligand>
        <name>1D-myo-inositol 3-phosphate</name>
        <dbReference type="ChEBI" id="CHEBI:58401"/>
    </ligand>
</feature>
<organism evidence="10 11">
    <name type="scientific">Sanguibacter gelidistatuariae</name>
    <dbReference type="NCBI Taxonomy" id="1814289"/>
    <lineage>
        <taxon>Bacteria</taxon>
        <taxon>Bacillati</taxon>
        <taxon>Actinomycetota</taxon>
        <taxon>Actinomycetes</taxon>
        <taxon>Micrococcales</taxon>
        <taxon>Sanguibacteraceae</taxon>
        <taxon>Sanguibacter</taxon>
    </lineage>
</organism>
<dbReference type="InterPro" id="IPR050194">
    <property type="entry name" value="Glycosyltransferase_grp1"/>
</dbReference>
<dbReference type="RefSeq" id="WP_093181530.1">
    <property type="nucleotide sequence ID" value="NZ_FMYH01000001.1"/>
</dbReference>
<dbReference type="HAMAP" id="MF_01695">
    <property type="entry name" value="MshA"/>
    <property type="match status" value="1"/>
</dbReference>
<dbReference type="Proteomes" id="UP000199039">
    <property type="component" value="Unassembled WGS sequence"/>
</dbReference>
<dbReference type="InterPro" id="IPR028098">
    <property type="entry name" value="Glyco_trans_4-like_N"/>
</dbReference>
<dbReference type="AlphaFoldDB" id="A0A1G6HWL5"/>
<accession>A0A1G6HWL5</accession>
<dbReference type="CDD" id="cd03800">
    <property type="entry name" value="GT4_sucrose_synthase"/>
    <property type="match status" value="1"/>
</dbReference>
<evidence type="ECO:0000313" key="10">
    <source>
        <dbReference type="EMBL" id="SDB98225.1"/>
    </source>
</evidence>
<evidence type="ECO:0000256" key="3">
    <source>
        <dbReference type="ARBA" id="ARBA00022679"/>
    </source>
</evidence>
<dbReference type="InterPro" id="IPR001296">
    <property type="entry name" value="Glyco_trans_1"/>
</dbReference>
<feature type="domain" description="Glycosyl transferase family 1" evidence="8">
    <location>
        <begin position="218"/>
        <end position="387"/>
    </location>
</feature>
<dbReference type="Pfam" id="PF00534">
    <property type="entry name" value="Glycos_transf_1"/>
    <property type="match status" value="1"/>
</dbReference>
<feature type="binding site" evidence="7">
    <location>
        <begin position="25"/>
        <end position="30"/>
    </location>
    <ligand>
        <name>1D-myo-inositol 3-phosphate</name>
        <dbReference type="ChEBI" id="CHEBI:58401"/>
    </ligand>
</feature>
<feature type="binding site" evidence="7">
    <location>
        <position position="331"/>
    </location>
    <ligand>
        <name>UDP-N-acetyl-alpha-D-glucosamine</name>
        <dbReference type="ChEBI" id="CHEBI:57705"/>
    </ligand>
</feature>
<keyword evidence="11" id="KW-1185">Reference proteome</keyword>
<evidence type="ECO:0000256" key="6">
    <source>
        <dbReference type="ARBA" id="ARBA00048131"/>
    </source>
</evidence>
<feature type="binding site" evidence="7">
    <location>
        <position position="14"/>
    </location>
    <ligand>
        <name>1D-myo-inositol 3-phosphate</name>
        <dbReference type="ChEBI" id="CHEBI:58401"/>
    </ligand>
</feature>
<comment type="catalytic activity">
    <reaction evidence="6 7">
        <text>1D-myo-inositol 3-phosphate + UDP-N-acetyl-alpha-D-glucosamine = 1D-myo-inositol 2-acetamido-2-deoxy-alpha-D-glucopyranoside 3-phosphate + UDP + H(+)</text>
        <dbReference type="Rhea" id="RHEA:26188"/>
        <dbReference type="ChEBI" id="CHEBI:15378"/>
        <dbReference type="ChEBI" id="CHEBI:57705"/>
        <dbReference type="ChEBI" id="CHEBI:58223"/>
        <dbReference type="ChEBI" id="CHEBI:58401"/>
        <dbReference type="ChEBI" id="CHEBI:58892"/>
        <dbReference type="EC" id="2.4.1.250"/>
    </reaction>
</comment>
<evidence type="ECO:0000259" key="9">
    <source>
        <dbReference type="Pfam" id="PF13579"/>
    </source>
</evidence>
<feature type="binding site" evidence="7">
    <location>
        <position position="239"/>
    </location>
    <ligand>
        <name>UDP-N-acetyl-alpha-D-glucosamine</name>
        <dbReference type="ChEBI" id="CHEBI:57705"/>
    </ligand>
</feature>
<feature type="binding site" evidence="7">
    <location>
        <position position="337"/>
    </location>
    <ligand>
        <name>Mg(2+)</name>
        <dbReference type="ChEBI" id="CHEBI:18420"/>
    </ligand>
</feature>
<reference evidence="10 11" key="1">
    <citation type="submission" date="2016-09" db="EMBL/GenBank/DDBJ databases">
        <authorList>
            <person name="Capua I."/>
            <person name="De Benedictis P."/>
            <person name="Joannis T."/>
            <person name="Lombin L.H."/>
            <person name="Cattoli G."/>
        </authorList>
    </citation>
    <scope>NUCLEOTIDE SEQUENCE [LARGE SCALE GENOMIC DNA]</scope>
    <source>
        <strain evidence="10 11">ISLP-3</strain>
    </source>
</reference>
<comment type="similarity">
    <text evidence="1 7">Belongs to the glycosyltransferase group 1 family. MshA subfamily.</text>
</comment>
<feature type="binding site" evidence="7">
    <location>
        <position position="83"/>
    </location>
    <ligand>
        <name>1D-myo-inositol 3-phosphate</name>
        <dbReference type="ChEBI" id="CHEBI:58401"/>
    </ligand>
</feature>
<feature type="binding site" evidence="7">
    <location>
        <position position="140"/>
    </location>
    <ligand>
        <name>1D-myo-inositol 3-phosphate</name>
        <dbReference type="ChEBI" id="CHEBI:58401"/>
    </ligand>
</feature>
<keyword evidence="3 7" id="KW-0808">Transferase</keyword>
<evidence type="ECO:0000256" key="2">
    <source>
        <dbReference type="ARBA" id="ARBA00022676"/>
    </source>
</evidence>
<dbReference type="EC" id="2.4.1.250" evidence="7"/>
<keyword evidence="5 7" id="KW-0460">Magnesium</keyword>
<evidence type="ECO:0000259" key="8">
    <source>
        <dbReference type="Pfam" id="PF00534"/>
    </source>
</evidence>
<feature type="binding site" evidence="7">
    <location>
        <position position="310"/>
    </location>
    <ligand>
        <name>Mg(2+)</name>
        <dbReference type="ChEBI" id="CHEBI:18420"/>
    </ligand>
</feature>
<feature type="domain" description="Glycosyltransferase subfamily 4-like N-terminal" evidence="9">
    <location>
        <begin position="27"/>
        <end position="202"/>
    </location>
</feature>
<dbReference type="Pfam" id="PF13579">
    <property type="entry name" value="Glyco_trans_4_4"/>
    <property type="match status" value="1"/>
</dbReference>
<feature type="binding site" evidence="7">
    <location>
        <position position="244"/>
    </location>
    <ligand>
        <name>UDP-N-acetyl-alpha-D-glucosamine</name>
        <dbReference type="ChEBI" id="CHEBI:57705"/>
    </ligand>
</feature>
<feature type="binding site" evidence="7">
    <location>
        <position position="301"/>
    </location>
    <ligand>
        <name>UDP-N-acetyl-alpha-D-glucosamine</name>
        <dbReference type="ChEBI" id="CHEBI:57705"/>
    </ligand>
</feature>
<dbReference type="InterPro" id="IPR017814">
    <property type="entry name" value="Mycothiol_biosynthesis_MshA"/>
</dbReference>
<evidence type="ECO:0000313" key="11">
    <source>
        <dbReference type="Proteomes" id="UP000199039"/>
    </source>
</evidence>
<dbReference type="GO" id="GO:0102710">
    <property type="term" value="F:D-inositol-3-phosphate glycosyltransferase activity"/>
    <property type="evidence" value="ECO:0007669"/>
    <property type="project" value="UniProtKB-EC"/>
</dbReference>
<keyword evidence="4 7" id="KW-0479">Metal-binding</keyword>
<dbReference type="GO" id="GO:0008375">
    <property type="term" value="F:acetylglucosaminyltransferase activity"/>
    <property type="evidence" value="ECO:0007669"/>
    <property type="project" value="UniProtKB-UniRule"/>
</dbReference>
<feature type="binding site" evidence="7">
    <location>
        <position position="28"/>
    </location>
    <ligand>
        <name>UDP-N-acetyl-alpha-D-glucosamine</name>
        <dbReference type="ChEBI" id="CHEBI:57705"/>
    </ligand>
</feature>
<feature type="binding site" evidence="7">
    <location>
        <begin position="20"/>
        <end position="21"/>
    </location>
    <ligand>
        <name>UDP-N-acetyl-alpha-D-glucosamine</name>
        <dbReference type="ChEBI" id="CHEBI:57705"/>
    </ligand>
</feature>
<gene>
    <name evidence="7" type="primary">mshA</name>
    <name evidence="10" type="ORF">SAMN05216410_1230</name>
</gene>
<dbReference type="Gene3D" id="3.40.50.2000">
    <property type="entry name" value="Glycogen Phosphorylase B"/>
    <property type="match status" value="2"/>
</dbReference>
<dbReference type="SUPFAM" id="SSF53756">
    <property type="entry name" value="UDP-Glycosyltransferase/glycogen phosphorylase"/>
    <property type="match status" value="1"/>
</dbReference>
<keyword evidence="2 7" id="KW-0328">Glycosyltransferase</keyword>
<evidence type="ECO:0000256" key="7">
    <source>
        <dbReference type="HAMAP-Rule" id="MF_01695"/>
    </source>
</evidence>
<comment type="function">
    <text evidence="7">Catalyzes the transfer of a N-acetyl-glucosamine moiety to 1D-myo-inositol 3-phosphate to produce 1D-myo-inositol 2-acetamido-2-deoxy-glucopyranoside 3-phosphate in the mycothiol biosynthesis pathway.</text>
</comment>
<dbReference type="STRING" id="1814289.SAMN05216410_1230"/>
<proteinExistence type="inferred from homology"/>
<comment type="subunit">
    <text evidence="7">Homodimer.</text>
</comment>
<dbReference type="GO" id="GO:0010125">
    <property type="term" value="P:mycothiol biosynthetic process"/>
    <property type="evidence" value="ECO:0007669"/>
    <property type="project" value="UniProtKB-UniRule"/>
</dbReference>
<dbReference type="NCBIfam" id="TIGR03449">
    <property type="entry name" value="mycothiol_MshA"/>
    <property type="match status" value="1"/>
</dbReference>
<protein>
    <recommendedName>
        <fullName evidence="7">D-inositol-3-phosphate glycosyltransferase</fullName>
        <ecNumber evidence="7">2.4.1.250</ecNumber>
    </recommendedName>
    <alternativeName>
        <fullName evidence="7">N-acetylglucosamine-inositol-phosphate N-acetylglucosaminyltransferase</fullName>
        <shortName evidence="7">GlcNAc-Ins-P N-acetylglucosaminyltransferase</shortName>
    </alternativeName>
</protein>
<sequence length="415" mass="43848">MTSDSPRVAMLSVHTSPLAQPGTGDAGGMNVYITELSAALARRGASVEIFTRRTSSAQPDLVEVASGILVRHITAGPFEGLDKNDLPGQLCYFSAGVLRTEAARQVGWYDVVHSHYWLSGQAGWLAADRWNVPLVHAMHTMARVKNLTLAPGDTPEPMGRIIGEEQVVTEADALIANTPAEAQDLITQYQADPAKVHVVTPGVDLEIFSPTGPGGADKAAERAGLGLAADAKIVVFAGRVQLLKAPDVLIRALGVLTDHGEEVPTLVIIGGASGRPTALRELEALAYQVGVSENVVFRPAVPRTELARWFRAADLVAVPSRSESFGLVAVEAQACGTPVVAADVGGLRTAVEDGVSGVLVPDHDPHRWAKVLAELLHDDVRRAALARGALTVAARFSWDTTAEETLKVYSLAARG</sequence>
<name>A0A1G6HWL5_9MICO</name>
<evidence type="ECO:0000256" key="4">
    <source>
        <dbReference type="ARBA" id="ARBA00022723"/>
    </source>
</evidence>
<dbReference type="PANTHER" id="PTHR45947:SF3">
    <property type="entry name" value="SULFOQUINOVOSYL TRANSFERASE SQD2"/>
    <property type="match status" value="1"/>
</dbReference>
<dbReference type="PANTHER" id="PTHR45947">
    <property type="entry name" value="SULFOQUINOVOSYL TRANSFERASE SQD2"/>
    <property type="match status" value="1"/>
</dbReference>
<dbReference type="GO" id="GO:0000287">
    <property type="term" value="F:magnesium ion binding"/>
    <property type="evidence" value="ECO:0007669"/>
    <property type="project" value="UniProtKB-UniRule"/>
</dbReference>
<feature type="binding site" evidence="7">
    <location>
        <position position="313"/>
    </location>
    <ligand>
        <name>Mg(2+)</name>
        <dbReference type="ChEBI" id="CHEBI:18420"/>
    </ligand>
</feature>